<keyword evidence="2" id="KW-1185">Reference proteome</keyword>
<dbReference type="AlphaFoldDB" id="A0A975G2X9"/>
<dbReference type="RefSeq" id="WP_211939639.1">
    <property type="nucleotide sequence ID" value="NZ_CP073078.1"/>
</dbReference>
<name>A0A975G2X9_9CAUL</name>
<proteinExistence type="predicted"/>
<sequence>MTFQIEYIRRYQIGHKPAPGRPHHFFEHSNNGFLITGYEDGSDWLVSPLGRSTWGKIFRDRPTMAWAISADRRDYHRLHLYILDLPTKSYAEVSGLSMSRAYDIVDYDGERLVLLCPRTAEQGDPTRELVVVDIASAQIAERFLLKGCTHLFDRPIGHTPDGWLVLDASLLGENNEHLYKHGIARIHPYTREMSFELFPGYADVLISPSGQYVLKAGKLLRPELGLSTEPAAMAGFGEGSGIYERWIEVWAVNPLNHVCSLPFEWANYSNAWQFPDRNQIFWQPDETAFWWIQQTSAICVGLDGRSSPPMRLDTYRSICSALPGRIAELALERETTVEVYRLDGSPSADLSHRDAPAPMVVTPSAAELKRQRNAQAALTKIVKAKSELRFTLKTAQAADIVSVIDAITAALDRGLAWFADDGIIKVSVNIAGVPYDEKHFFALVEKHGSAAVPALTRLLAKCRMDADLQRVWSSELEDGQQAFGAAAKALGGIDAGAWIELAKYEMCIDDWHELYFRDEVVPHFIESHGWCEESFALTLADIVQIRGNLGDDFSYSWQRSGLAAAAQAAYAPEAFADFMIGIRDRMLSSPVGTFANFAARVAEGSPSTYGWHNYDRLFDQINGSLTPWEVHLFAQLQDRAGR</sequence>
<dbReference type="Proteomes" id="UP000676409">
    <property type="component" value="Chromosome"/>
</dbReference>
<evidence type="ECO:0000313" key="1">
    <source>
        <dbReference type="EMBL" id="QUD89587.1"/>
    </source>
</evidence>
<organism evidence="1 2">
    <name type="scientific">Phenylobacterium montanum</name>
    <dbReference type="NCBI Taxonomy" id="2823693"/>
    <lineage>
        <taxon>Bacteria</taxon>
        <taxon>Pseudomonadati</taxon>
        <taxon>Pseudomonadota</taxon>
        <taxon>Alphaproteobacteria</taxon>
        <taxon>Caulobacterales</taxon>
        <taxon>Caulobacteraceae</taxon>
        <taxon>Phenylobacterium</taxon>
    </lineage>
</organism>
<dbReference type="KEGG" id="caul:KCG34_06815"/>
<evidence type="ECO:0000313" key="2">
    <source>
        <dbReference type="Proteomes" id="UP000676409"/>
    </source>
</evidence>
<gene>
    <name evidence="1" type="ORF">KCG34_06815</name>
</gene>
<accession>A0A975G2X9</accession>
<protein>
    <submittedName>
        <fullName evidence="1">Uncharacterized protein</fullName>
    </submittedName>
</protein>
<dbReference type="EMBL" id="CP073078">
    <property type="protein sequence ID" value="QUD89587.1"/>
    <property type="molecule type" value="Genomic_DNA"/>
</dbReference>
<reference evidence="1" key="1">
    <citation type="submission" date="2021-04" db="EMBL/GenBank/DDBJ databases">
        <title>The complete genome sequence of Caulobacter sp. S6.</title>
        <authorList>
            <person name="Tang Y."/>
            <person name="Ouyang W."/>
            <person name="Liu Q."/>
            <person name="Huang B."/>
            <person name="Guo Z."/>
            <person name="Lei P."/>
        </authorList>
    </citation>
    <scope>NUCLEOTIDE SEQUENCE</scope>
    <source>
        <strain evidence="1">S6</strain>
    </source>
</reference>